<feature type="domain" description="ATP-grasp" evidence="5">
    <location>
        <begin position="101"/>
        <end position="300"/>
    </location>
</feature>
<dbReference type="Gene3D" id="3.30.470.20">
    <property type="entry name" value="ATP-grasp fold, B domain"/>
    <property type="match status" value="1"/>
</dbReference>
<dbReference type="Pfam" id="PF18603">
    <property type="entry name" value="LAL_C2"/>
    <property type="match status" value="1"/>
</dbReference>
<keyword evidence="3 4" id="KW-0067">ATP-binding</keyword>
<dbReference type="SUPFAM" id="SSF56059">
    <property type="entry name" value="Glutathione synthetase ATP-binding domain-like"/>
    <property type="match status" value="1"/>
</dbReference>
<evidence type="ECO:0000256" key="2">
    <source>
        <dbReference type="ARBA" id="ARBA00022741"/>
    </source>
</evidence>
<dbReference type="PROSITE" id="PS50975">
    <property type="entry name" value="ATP_GRASP"/>
    <property type="match status" value="1"/>
</dbReference>
<keyword evidence="1" id="KW-0436">Ligase</keyword>
<name>A0ABS5KWX1_9ACTN</name>
<dbReference type="PANTHER" id="PTHR43585">
    <property type="entry name" value="FUMIPYRROLE BIOSYNTHESIS PROTEIN C"/>
    <property type="match status" value="1"/>
</dbReference>
<dbReference type="Pfam" id="PF18130">
    <property type="entry name" value="ATPgrasp_N"/>
    <property type="match status" value="1"/>
</dbReference>
<dbReference type="RefSeq" id="WP_212013611.1">
    <property type="nucleotide sequence ID" value="NZ_JAAFYZ010000107.1"/>
</dbReference>
<evidence type="ECO:0000313" key="7">
    <source>
        <dbReference type="Proteomes" id="UP000730482"/>
    </source>
</evidence>
<dbReference type="EMBL" id="JAAFYZ010000107">
    <property type="protein sequence ID" value="MBS2550567.1"/>
    <property type="molecule type" value="Genomic_DNA"/>
</dbReference>
<keyword evidence="2 4" id="KW-0547">Nucleotide-binding</keyword>
<dbReference type="InterPro" id="IPR052032">
    <property type="entry name" value="ATP-dep_AA_Ligase"/>
</dbReference>
<dbReference type="InterPro" id="IPR040570">
    <property type="entry name" value="LAL_C2"/>
</dbReference>
<evidence type="ECO:0000259" key="5">
    <source>
        <dbReference type="PROSITE" id="PS50975"/>
    </source>
</evidence>
<evidence type="ECO:0000313" key="6">
    <source>
        <dbReference type="EMBL" id="MBS2550567.1"/>
    </source>
</evidence>
<reference evidence="6 7" key="1">
    <citation type="submission" date="2020-02" db="EMBL/GenBank/DDBJ databases">
        <title>Acidophilic actinobacteria isolated from forest soil.</title>
        <authorList>
            <person name="Golinska P."/>
        </authorList>
    </citation>
    <scope>NUCLEOTIDE SEQUENCE [LARGE SCALE GENOMIC DNA]</scope>
    <source>
        <strain evidence="6 7">NL8</strain>
    </source>
</reference>
<dbReference type="Pfam" id="PF13535">
    <property type="entry name" value="ATP-grasp_4"/>
    <property type="match status" value="1"/>
</dbReference>
<proteinExistence type="predicted"/>
<protein>
    <submittedName>
        <fullName evidence="6">ATP-grasp domain-containing protein</fullName>
    </submittedName>
</protein>
<accession>A0ABS5KWX1</accession>
<gene>
    <name evidence="6" type="ORF">KGQ19_27215</name>
</gene>
<evidence type="ECO:0000256" key="1">
    <source>
        <dbReference type="ARBA" id="ARBA00022598"/>
    </source>
</evidence>
<dbReference type="Proteomes" id="UP000730482">
    <property type="component" value="Unassembled WGS sequence"/>
</dbReference>
<organism evidence="6 7">
    <name type="scientific">Catenulispora pinistramenti</name>
    <dbReference type="NCBI Taxonomy" id="2705254"/>
    <lineage>
        <taxon>Bacteria</taxon>
        <taxon>Bacillati</taxon>
        <taxon>Actinomycetota</taxon>
        <taxon>Actinomycetes</taxon>
        <taxon>Catenulisporales</taxon>
        <taxon>Catenulisporaceae</taxon>
        <taxon>Catenulispora</taxon>
    </lineage>
</organism>
<comment type="caution">
    <text evidence="6">The sequence shown here is derived from an EMBL/GenBank/DDBJ whole genome shotgun (WGS) entry which is preliminary data.</text>
</comment>
<dbReference type="InterPro" id="IPR041472">
    <property type="entry name" value="BL00235/CARNS1_N"/>
</dbReference>
<dbReference type="PANTHER" id="PTHR43585:SF2">
    <property type="entry name" value="ATP-GRASP ENZYME FSQD"/>
    <property type="match status" value="1"/>
</dbReference>
<evidence type="ECO:0000256" key="4">
    <source>
        <dbReference type="PROSITE-ProRule" id="PRU00409"/>
    </source>
</evidence>
<sequence length="395" mass="41295">MTIRVAIIEPVSSGTVLVERAADLGWQAVVVGAGRPVDVDPNDEAALAEALCDEHRRAPLAGILAGCEYYVPAVARIAAALGLPGTDPVTVDRARDKALMRAAVAAAGLAGPGYLELQDVRELDLGCARIGFPAVVKPVDSCGSMGVRKVADLDQARAAVAAIHAETRLDLGVPLGRRVIIERYIQGPEFSADGYVLDGETVVVAVTRKLLGPEPYFVELGHLTPADLPAGVGERIGEYARAVVAAVGITGGPFHCELRLAGEEPVLMEIAARLPGDRIIDLIGATEGVDLPTVALAAATGGDPAELGAFRVPRARAAGIRFLTADGAAFTGLEGFDDLEGEPWTAEAEVFLPSGAPVPDPGDFRSRVAAVRFEADSPAHALQRWHEVGDRVRVR</sequence>
<dbReference type="InterPro" id="IPR011761">
    <property type="entry name" value="ATP-grasp"/>
</dbReference>
<keyword evidence="7" id="KW-1185">Reference proteome</keyword>
<evidence type="ECO:0000256" key="3">
    <source>
        <dbReference type="ARBA" id="ARBA00022840"/>
    </source>
</evidence>
<dbReference type="Gene3D" id="3.40.50.20">
    <property type="match status" value="1"/>
</dbReference>